<feature type="compositionally biased region" description="Low complexity" evidence="1">
    <location>
        <begin position="42"/>
        <end position="71"/>
    </location>
</feature>
<gene>
    <name evidence="2" type="ORF">H9870_00685</name>
</gene>
<sequence>MAPRRSGKVKVGHAVRNRGRGRAVFGAVTTALLTIGSLSACGEDSGGSASDATDSTVATDAVTDTSDATDAAAEDTSDAATSDVSVEGALAELLPKVEEREYDCDQLPAEDFNGVASLFCMPDDLTGDRPMLALYNRSDVSTGKEVVEAQLEHELEGFSGGQENRDVRRETLAEEYLALDGDDITGLCFATSQDCEGTAGELGLEVSQLYDEQADN</sequence>
<organism evidence="2 3">
    <name type="scientific">Candidatus Corynebacterium avicola</name>
    <dbReference type="NCBI Taxonomy" id="2838527"/>
    <lineage>
        <taxon>Bacteria</taxon>
        <taxon>Bacillati</taxon>
        <taxon>Actinomycetota</taxon>
        <taxon>Actinomycetes</taxon>
        <taxon>Mycobacteriales</taxon>
        <taxon>Corynebacteriaceae</taxon>
        <taxon>Corynebacterium</taxon>
    </lineage>
</organism>
<dbReference type="Proteomes" id="UP000824190">
    <property type="component" value="Unassembled WGS sequence"/>
</dbReference>
<name>A0A9D1RMH7_9CORY</name>
<dbReference type="EMBL" id="DXGC01000007">
    <property type="protein sequence ID" value="HIW90175.1"/>
    <property type="molecule type" value="Genomic_DNA"/>
</dbReference>
<evidence type="ECO:0000313" key="3">
    <source>
        <dbReference type="Proteomes" id="UP000824190"/>
    </source>
</evidence>
<feature type="region of interest" description="Disordered" evidence="1">
    <location>
        <begin position="42"/>
        <end position="83"/>
    </location>
</feature>
<dbReference type="AlphaFoldDB" id="A0A9D1RMH7"/>
<proteinExistence type="predicted"/>
<comment type="caution">
    <text evidence="2">The sequence shown here is derived from an EMBL/GenBank/DDBJ whole genome shotgun (WGS) entry which is preliminary data.</text>
</comment>
<accession>A0A9D1RMH7</accession>
<reference evidence="2" key="2">
    <citation type="submission" date="2021-04" db="EMBL/GenBank/DDBJ databases">
        <authorList>
            <person name="Gilroy R."/>
        </authorList>
    </citation>
    <scope>NUCLEOTIDE SEQUENCE</scope>
    <source>
        <strain evidence="2">CHK32-1732</strain>
    </source>
</reference>
<evidence type="ECO:0000313" key="2">
    <source>
        <dbReference type="EMBL" id="HIW90175.1"/>
    </source>
</evidence>
<reference evidence="2" key="1">
    <citation type="journal article" date="2021" name="PeerJ">
        <title>Extensive microbial diversity within the chicken gut microbiome revealed by metagenomics and culture.</title>
        <authorList>
            <person name="Gilroy R."/>
            <person name="Ravi A."/>
            <person name="Getino M."/>
            <person name="Pursley I."/>
            <person name="Horton D.L."/>
            <person name="Alikhan N.F."/>
            <person name="Baker D."/>
            <person name="Gharbi K."/>
            <person name="Hall N."/>
            <person name="Watson M."/>
            <person name="Adriaenssens E.M."/>
            <person name="Foster-Nyarko E."/>
            <person name="Jarju S."/>
            <person name="Secka A."/>
            <person name="Antonio M."/>
            <person name="Oren A."/>
            <person name="Chaudhuri R.R."/>
            <person name="La Ragione R."/>
            <person name="Hildebrand F."/>
            <person name="Pallen M.J."/>
        </authorList>
    </citation>
    <scope>NUCLEOTIDE SEQUENCE</scope>
    <source>
        <strain evidence="2">CHK32-1732</strain>
    </source>
</reference>
<evidence type="ECO:0000256" key="1">
    <source>
        <dbReference type="SAM" id="MobiDB-lite"/>
    </source>
</evidence>
<protein>
    <submittedName>
        <fullName evidence="2">Uncharacterized protein</fullName>
    </submittedName>
</protein>